<organism evidence="2 3">
    <name type="scientific">Iodobacter violaceini</name>
    <dbReference type="NCBI Taxonomy" id="3044271"/>
    <lineage>
        <taxon>Bacteria</taxon>
        <taxon>Pseudomonadati</taxon>
        <taxon>Pseudomonadota</taxon>
        <taxon>Betaproteobacteria</taxon>
        <taxon>Neisseriales</taxon>
        <taxon>Chitinibacteraceae</taxon>
        <taxon>Iodobacter</taxon>
    </lineage>
</organism>
<dbReference type="RefSeq" id="WP_166827994.1">
    <property type="nucleotide sequence ID" value="NZ_JAAOLX010000008.1"/>
</dbReference>
<evidence type="ECO:0008006" key="4">
    <source>
        <dbReference type="Google" id="ProtNLM"/>
    </source>
</evidence>
<comment type="caution">
    <text evidence="2">The sequence shown here is derived from an EMBL/GenBank/DDBJ whole genome shotgun (WGS) entry which is preliminary data.</text>
</comment>
<evidence type="ECO:0000313" key="2">
    <source>
        <dbReference type="EMBL" id="NHQ87507.1"/>
    </source>
</evidence>
<dbReference type="EMBL" id="JAAOLX010000008">
    <property type="protein sequence ID" value="NHQ87507.1"/>
    <property type="molecule type" value="Genomic_DNA"/>
</dbReference>
<keyword evidence="3" id="KW-1185">Reference proteome</keyword>
<protein>
    <recommendedName>
        <fullName evidence="4">Solute-binding protein family 3/N-terminal domain-containing protein</fullName>
    </recommendedName>
</protein>
<accession>A0ABX0KZ39</accession>
<dbReference type="Gene3D" id="3.40.190.10">
    <property type="entry name" value="Periplasmic binding protein-like II"/>
    <property type="match status" value="2"/>
</dbReference>
<reference evidence="2 3" key="1">
    <citation type="submission" date="2020-03" db="EMBL/GenBank/DDBJ databases">
        <title>Draft genome sequence of environmentally isolated violet-colored cultures.</title>
        <authorList>
            <person name="Wilson H.S."/>
        </authorList>
    </citation>
    <scope>NUCLEOTIDE SEQUENCE [LARGE SCALE GENOMIC DNA]</scope>
    <source>
        <strain evidence="2 3">HSC-16F04</strain>
    </source>
</reference>
<sequence>MKPLITLMMLWMLPPVCYAEPSEVNMVLCHEEEDSYPWVLKNRRGLDLMLLDKVGVKLNIKFKMLPLPWVRCLHELKNNHVDGAFKLSFSTDRLALGQYPMLEDKPDIALRLHSDSYSLYKIKGSAMKWNGEKISHLNGGVIGAQTGFTIISQLKELGVAVDDQSRSAEVNFKKLIAGRFAAVALHTNEGDMELSLNADFSKQIERVLPPLIEKNYYLVLSHHFYQNNTSLSQQIWLTLAKVRESSEFKRMVSQFR</sequence>
<name>A0ABX0KZ39_9NEIS</name>
<evidence type="ECO:0000313" key="3">
    <source>
        <dbReference type="Proteomes" id="UP000712570"/>
    </source>
</evidence>
<evidence type="ECO:0000256" key="1">
    <source>
        <dbReference type="SAM" id="SignalP"/>
    </source>
</evidence>
<proteinExistence type="predicted"/>
<feature type="signal peptide" evidence="1">
    <location>
        <begin position="1"/>
        <end position="19"/>
    </location>
</feature>
<dbReference type="SUPFAM" id="SSF53850">
    <property type="entry name" value="Periplasmic binding protein-like II"/>
    <property type="match status" value="1"/>
</dbReference>
<feature type="chain" id="PRO_5045342257" description="Solute-binding protein family 3/N-terminal domain-containing protein" evidence="1">
    <location>
        <begin position="20"/>
        <end position="256"/>
    </location>
</feature>
<keyword evidence="1" id="KW-0732">Signal</keyword>
<dbReference type="Proteomes" id="UP000712570">
    <property type="component" value="Unassembled WGS sequence"/>
</dbReference>
<gene>
    <name evidence="2" type="ORF">HA050_15420</name>
</gene>